<evidence type="ECO:0000256" key="1">
    <source>
        <dbReference type="ARBA" id="ARBA00011353"/>
    </source>
</evidence>
<sequence>MAGYDGDHGEDYDTDEVSLTPTVKSTLAVSYPVDEILSEGWTKEEDGSEKIEYLVRWEGTWEPTEHLAGTDSISLWEQKKREMGDSEAERHMNKNEKEYYKAKDRADAAKARREAKRDKKKRHIENLNKQGKPLAVVNDAGTTEDVSPRLREWVREQQSASPRTALATREAVDNSQLNSLFVDSLNLHSAGATPPPGQPEGNLPVRQPPGGRKAPLEQSESSSSEEKIYEDGEISDDSLMRELRRKKAKEEKRKTTGGALRRSERRTPQNIARSPKSPVQTTTSAPSSKITTRQIALKVKRNDEQRRSSQGSTLSANRDQGGSSTVQKGTDLGQKDLRQSPLATRASSSTTQAIAKRTVSGSKPSGGIRIVNEPKTHQRAPWQNGKNLYNKIKFRGIAERRARTEGTPDPGALDIVNPPIGFVNPKPQPLNDSPYSRRETGTRRIQDDESDDTVRRGSLDAIRPLESWEAEKVPLVCPHWRLSNNCLHGPRKCHFLHRNQDALGRDYPVGDVSGVIPPKHRKPPLTCIFWLRNKVGCKKQDWECIFAHKNTGWIQGRDEPLQIDPNEIHEKEKDARRPFESETVTNDKRRKKPSELTCYFWAKGQCRNSSDECAYQHCHTGVLSVAPGSGPRRLWANGDNCPSTADESAFNHHYPGINSDQLDNEPKSATSPPHSRFSNPQLGTKPRLEPVLVADAEMEDVGQPNVEHNEICQSPQTLNEQSPPPLVEQPPARMICLQMKEKIEQACKLDFADMFASNDGDGVLVDRRAFLVYHPKEHSEELDLITRWLLMHHVEVGNAWYDGSWDNFKQQILEGGSGVIIAHPDFEYFTELPEFGQVLRKQVRLWSIGLQEGIEYDAALSDLPPAIRYDCIEIFPLGGFIYITDDVFEKKPQVALKIVKSFFAKIDKLRQVAGPVSPWHELDDVGLLWRLCVRPELMEYLLQYCEDHVKELEEGDACMQSRAELYKILSETNYIEQDDPSAPLSLIPDGYPILSERRVIAEEQPVDYFNTLARSQEDANLHMIRYYAGLQVDMRRDYRHFFVVHTEPAARCAQQWKQEIQTVAEVITPEMCVEVLDKEDGAGLVDFYEKYMAEYQVKDWKALEVAAVEGVQNIAG</sequence>
<feature type="compositionally biased region" description="Polar residues" evidence="3">
    <location>
        <begin position="341"/>
        <end position="363"/>
    </location>
</feature>
<dbReference type="AlphaFoldDB" id="A0A9P4GFR6"/>
<dbReference type="SMART" id="SM00356">
    <property type="entry name" value="ZnF_C3H1"/>
    <property type="match status" value="2"/>
</dbReference>
<dbReference type="RefSeq" id="XP_040787214.1">
    <property type="nucleotide sequence ID" value="XM_040933209.1"/>
</dbReference>
<feature type="domain" description="C3H1-type" evidence="4">
    <location>
        <begin position="592"/>
        <end position="620"/>
    </location>
</feature>
<dbReference type="GeneID" id="63850460"/>
<reference evidence="5" key="1">
    <citation type="submission" date="2020-01" db="EMBL/GenBank/DDBJ databases">
        <authorList>
            <consortium name="DOE Joint Genome Institute"/>
            <person name="Haridas S."/>
            <person name="Albert R."/>
            <person name="Binder M."/>
            <person name="Bloem J."/>
            <person name="Labutti K."/>
            <person name="Salamov A."/>
            <person name="Andreopoulos B."/>
            <person name="Baker S.E."/>
            <person name="Barry K."/>
            <person name="Bills G."/>
            <person name="Bluhm B.H."/>
            <person name="Cannon C."/>
            <person name="Castanera R."/>
            <person name="Culley D.E."/>
            <person name="Daum C."/>
            <person name="Ezra D."/>
            <person name="Gonzalez J.B."/>
            <person name="Henrissat B."/>
            <person name="Kuo A."/>
            <person name="Liang C."/>
            <person name="Lipzen A."/>
            <person name="Lutzoni F."/>
            <person name="Magnuson J."/>
            <person name="Mondo S."/>
            <person name="Nolan M."/>
            <person name="Ohm R."/>
            <person name="Pangilinan J."/>
            <person name="Park H.-J."/>
            <person name="Ramirez L."/>
            <person name="Alfaro M."/>
            <person name="Sun H."/>
            <person name="Tritt A."/>
            <person name="Yoshinaga Y."/>
            <person name="Zwiers L.-H."/>
            <person name="Turgeon B.G."/>
            <person name="Goodwin S.B."/>
            <person name="Spatafora J.W."/>
            <person name="Crous P.W."/>
            <person name="Grigoriev I.V."/>
        </authorList>
    </citation>
    <scope>NUCLEOTIDE SEQUENCE</scope>
    <source>
        <strain evidence="5">CBS 394.84</strain>
    </source>
</reference>
<feature type="compositionally biased region" description="Basic and acidic residues" evidence="3">
    <location>
        <begin position="568"/>
        <end position="580"/>
    </location>
</feature>
<accession>A0A9P4GFR6</accession>
<feature type="zinc finger region" description="C3H1-type" evidence="2">
    <location>
        <begin position="476"/>
        <end position="500"/>
    </location>
</feature>
<dbReference type="Gene3D" id="2.40.50.40">
    <property type="match status" value="1"/>
</dbReference>
<feature type="zinc finger region" description="C3H1-type" evidence="2">
    <location>
        <begin position="592"/>
        <end position="620"/>
    </location>
</feature>
<evidence type="ECO:0000313" key="6">
    <source>
        <dbReference type="Proteomes" id="UP000800039"/>
    </source>
</evidence>
<proteinExistence type="predicted"/>
<feature type="region of interest" description="Disordered" evidence="3">
    <location>
        <begin position="568"/>
        <end position="588"/>
    </location>
</feature>
<feature type="region of interest" description="Disordered" evidence="3">
    <location>
        <begin position="646"/>
        <end position="686"/>
    </location>
</feature>
<feature type="compositionally biased region" description="Basic and acidic residues" evidence="3">
    <location>
        <begin position="102"/>
        <end position="117"/>
    </location>
</feature>
<feature type="compositionally biased region" description="Basic and acidic residues" evidence="3">
    <location>
        <begin position="435"/>
        <end position="456"/>
    </location>
</feature>
<gene>
    <name evidence="5" type="ORF">K460DRAFT_365587</name>
</gene>
<feature type="region of interest" description="Disordered" evidence="3">
    <location>
        <begin position="102"/>
        <end position="171"/>
    </location>
</feature>
<feature type="region of interest" description="Disordered" evidence="3">
    <location>
        <begin position="1"/>
        <end position="21"/>
    </location>
</feature>
<evidence type="ECO:0000259" key="4">
    <source>
        <dbReference type="PROSITE" id="PS50103"/>
    </source>
</evidence>
<evidence type="ECO:0000256" key="3">
    <source>
        <dbReference type="SAM" id="MobiDB-lite"/>
    </source>
</evidence>
<protein>
    <recommendedName>
        <fullName evidence="4">C3H1-type domain-containing protein</fullName>
    </recommendedName>
</protein>
<feature type="compositionally biased region" description="Basic and acidic residues" evidence="3">
    <location>
        <begin position="238"/>
        <end position="254"/>
    </location>
</feature>
<feature type="compositionally biased region" description="Polar residues" evidence="3">
    <location>
        <begin position="268"/>
        <end position="294"/>
    </location>
</feature>
<comment type="caution">
    <text evidence="5">The sequence shown here is derived from an EMBL/GenBank/DDBJ whole genome shotgun (WGS) entry which is preliminary data.</text>
</comment>
<feature type="compositionally biased region" description="Basic and acidic residues" evidence="3">
    <location>
        <begin position="146"/>
        <end position="155"/>
    </location>
</feature>
<dbReference type="Proteomes" id="UP000800039">
    <property type="component" value="Unassembled WGS sequence"/>
</dbReference>
<comment type="subunit">
    <text evidence="1">Component of the NuA4 histone acetyltransferase complex.</text>
</comment>
<keyword evidence="2" id="KW-0862">Zinc</keyword>
<evidence type="ECO:0000313" key="5">
    <source>
        <dbReference type="EMBL" id="KAF1844651.1"/>
    </source>
</evidence>
<keyword evidence="6" id="KW-1185">Reference proteome</keyword>
<evidence type="ECO:0000256" key="2">
    <source>
        <dbReference type="PROSITE-ProRule" id="PRU00723"/>
    </source>
</evidence>
<dbReference type="PROSITE" id="PS50103">
    <property type="entry name" value="ZF_C3H1"/>
    <property type="match status" value="2"/>
</dbReference>
<feature type="compositionally biased region" description="Polar residues" evidence="3">
    <location>
        <begin position="667"/>
        <end position="682"/>
    </location>
</feature>
<keyword evidence="2" id="KW-0863">Zinc-finger</keyword>
<name>A0A9P4GFR6_9PLEO</name>
<keyword evidence="2" id="KW-0479">Metal-binding</keyword>
<feature type="region of interest" description="Disordered" evidence="3">
    <location>
        <begin position="186"/>
        <end position="382"/>
    </location>
</feature>
<feature type="compositionally biased region" description="Basic and acidic residues" evidence="3">
    <location>
        <begin position="1"/>
        <end position="11"/>
    </location>
</feature>
<feature type="domain" description="C3H1-type" evidence="4">
    <location>
        <begin position="476"/>
        <end position="500"/>
    </location>
</feature>
<dbReference type="EMBL" id="ML976616">
    <property type="protein sequence ID" value="KAF1844651.1"/>
    <property type="molecule type" value="Genomic_DNA"/>
</dbReference>
<dbReference type="InterPro" id="IPR000571">
    <property type="entry name" value="Znf_CCCH"/>
</dbReference>
<dbReference type="GO" id="GO:0008270">
    <property type="term" value="F:zinc ion binding"/>
    <property type="evidence" value="ECO:0007669"/>
    <property type="project" value="UniProtKB-KW"/>
</dbReference>
<feature type="compositionally biased region" description="Polar residues" evidence="3">
    <location>
        <begin position="308"/>
        <end position="328"/>
    </location>
</feature>
<dbReference type="InterPro" id="IPR016197">
    <property type="entry name" value="Chromo-like_dom_sf"/>
</dbReference>
<dbReference type="OrthoDB" id="1918685at2759"/>
<dbReference type="SUPFAM" id="SSF54160">
    <property type="entry name" value="Chromo domain-like"/>
    <property type="match status" value="1"/>
</dbReference>
<feature type="region of interest" description="Disordered" evidence="3">
    <location>
        <begin position="404"/>
        <end position="456"/>
    </location>
</feature>
<organism evidence="5 6">
    <name type="scientific">Cucurbitaria berberidis CBS 394.84</name>
    <dbReference type="NCBI Taxonomy" id="1168544"/>
    <lineage>
        <taxon>Eukaryota</taxon>
        <taxon>Fungi</taxon>
        <taxon>Dikarya</taxon>
        <taxon>Ascomycota</taxon>
        <taxon>Pezizomycotina</taxon>
        <taxon>Dothideomycetes</taxon>
        <taxon>Pleosporomycetidae</taxon>
        <taxon>Pleosporales</taxon>
        <taxon>Pleosporineae</taxon>
        <taxon>Cucurbitariaceae</taxon>
        <taxon>Cucurbitaria</taxon>
    </lineage>
</organism>